<dbReference type="InterPro" id="IPR035960">
    <property type="entry name" value="Secretoglobin_sf"/>
</dbReference>
<dbReference type="PROSITE" id="PS51257">
    <property type="entry name" value="PROKAR_LIPOPROTEIN"/>
    <property type="match status" value="1"/>
</dbReference>
<evidence type="ECO:0000256" key="3">
    <source>
        <dbReference type="SAM" id="SignalP"/>
    </source>
</evidence>
<gene>
    <name evidence="5" type="primary">LOC113834777</name>
</gene>
<dbReference type="KEGG" id="cge:113834777"/>
<dbReference type="PROSITE" id="PS51311">
    <property type="entry name" value="SCGB"/>
    <property type="match status" value="1"/>
</dbReference>
<reference evidence="4" key="2">
    <citation type="journal article" date="2020" name="Biotechnol. Bioeng.">
        <title>Chromosome-scale scaffolds for the Chinese hamster reference genome assembly to facilitate the study of the CHO epigenome.</title>
        <authorList>
            <person name="Hilliard W."/>
            <person name="MacDonald M."/>
            <person name="Lee K.H."/>
        </authorList>
    </citation>
    <scope>NUCLEOTIDE SEQUENCE [LARGE SCALE GENOMIC DNA]</scope>
    <source>
        <strain evidence="4">17A/GY</strain>
    </source>
</reference>
<dbReference type="GO" id="GO:0030521">
    <property type="term" value="P:androgen receptor signaling pathway"/>
    <property type="evidence" value="ECO:0007669"/>
    <property type="project" value="TreeGrafter"/>
</dbReference>
<evidence type="ECO:0000256" key="1">
    <source>
        <dbReference type="ARBA" id="ARBA00004613"/>
    </source>
</evidence>
<dbReference type="RefSeq" id="XP_027262624.1">
    <property type="nucleotide sequence ID" value="XM_027406823.2"/>
</dbReference>
<keyword evidence="3" id="KW-0732">Signal</keyword>
<accession>A0A9J7FNZ5</accession>
<feature type="chain" id="PRO_5039923002" evidence="3">
    <location>
        <begin position="19"/>
        <end position="94"/>
    </location>
</feature>
<dbReference type="PANTHER" id="PTHR14037:SF4">
    <property type="entry name" value="MAMMAGLOBIN-B"/>
    <property type="match status" value="1"/>
</dbReference>
<keyword evidence="2" id="KW-0964">Secreted</keyword>
<keyword evidence="4" id="KW-1185">Reference proteome</keyword>
<dbReference type="Proteomes" id="UP001108280">
    <property type="component" value="Chromosome 3"/>
</dbReference>
<proteinExistence type="predicted"/>
<evidence type="ECO:0000256" key="2">
    <source>
        <dbReference type="ARBA" id="ARBA00022525"/>
    </source>
</evidence>
<dbReference type="OrthoDB" id="9741516at2759"/>
<dbReference type="SUPFAM" id="SSF48201">
    <property type="entry name" value="Uteroglobin-like"/>
    <property type="match status" value="1"/>
</dbReference>
<sequence>MKLVMVFMLASIPICCYASGSGCNAMDNAIAQTIDGNVTLEEYHEVIKSYTALPYDKTAVEKFKQCFNDQSAETLDNVNVMVQAIYDSEECSSY</sequence>
<dbReference type="GO" id="GO:0005615">
    <property type="term" value="C:extracellular space"/>
    <property type="evidence" value="ECO:0007669"/>
    <property type="project" value="TreeGrafter"/>
</dbReference>
<name>A0A9J7FNZ5_CRIGR</name>
<organism evidence="4 5">
    <name type="scientific">Cricetulus griseus</name>
    <name type="common">Chinese hamster</name>
    <name type="synonym">Cricetulus barabensis griseus</name>
    <dbReference type="NCBI Taxonomy" id="10029"/>
    <lineage>
        <taxon>Eukaryota</taxon>
        <taxon>Metazoa</taxon>
        <taxon>Chordata</taxon>
        <taxon>Craniata</taxon>
        <taxon>Vertebrata</taxon>
        <taxon>Euteleostomi</taxon>
        <taxon>Mammalia</taxon>
        <taxon>Eutheria</taxon>
        <taxon>Euarchontoglires</taxon>
        <taxon>Glires</taxon>
        <taxon>Rodentia</taxon>
        <taxon>Myomorpha</taxon>
        <taxon>Muroidea</taxon>
        <taxon>Cricetidae</taxon>
        <taxon>Cricetinae</taxon>
        <taxon>Cricetulus</taxon>
    </lineage>
</organism>
<evidence type="ECO:0000313" key="5">
    <source>
        <dbReference type="RefSeq" id="XP_027262624.1"/>
    </source>
</evidence>
<dbReference type="GeneID" id="113834777"/>
<dbReference type="CDD" id="cd00633">
    <property type="entry name" value="Secretoglobin"/>
    <property type="match status" value="1"/>
</dbReference>
<dbReference type="Pfam" id="PF01099">
    <property type="entry name" value="Uteroglobin"/>
    <property type="match status" value="1"/>
</dbReference>
<evidence type="ECO:0000313" key="4">
    <source>
        <dbReference type="Proteomes" id="UP001108280"/>
    </source>
</evidence>
<reference evidence="4" key="1">
    <citation type="journal article" date="2018" name="Biotechnol. Bioeng.">
        <title>A reference genome of the Chinese hamster based on a hybrid assembly strategy.</title>
        <authorList>
            <person name="Rupp O."/>
            <person name="MacDonald M.L."/>
            <person name="Li S."/>
            <person name="Dhiman H."/>
            <person name="Polson S."/>
            <person name="Griep S."/>
            <person name="Heffner K."/>
            <person name="Hernandez I."/>
            <person name="Brinkrolf K."/>
            <person name="Jadhav V."/>
            <person name="Samoudi M."/>
            <person name="Hao H."/>
            <person name="Kingham B."/>
            <person name="Goesmann A."/>
            <person name="Betenbaugh M.J."/>
            <person name="Lewis N.E."/>
            <person name="Borth N."/>
            <person name="Lee K.H."/>
        </authorList>
    </citation>
    <scope>NUCLEOTIDE SEQUENCE [LARGE SCALE GENOMIC DNA]</scope>
    <source>
        <strain evidence="4">17A/GY</strain>
    </source>
</reference>
<dbReference type="AlphaFoldDB" id="A0A9J7FNZ5"/>
<dbReference type="InterPro" id="IPR016126">
    <property type="entry name" value="Secretoglobin"/>
</dbReference>
<protein>
    <submittedName>
        <fullName evidence="5">Secretoglobin family 2A member 2-like</fullName>
    </submittedName>
</protein>
<reference evidence="5" key="3">
    <citation type="submission" date="2025-08" db="UniProtKB">
        <authorList>
            <consortium name="RefSeq"/>
        </authorList>
    </citation>
    <scope>IDENTIFICATION</scope>
    <source>
        <strain evidence="5">17A/GY</strain>
        <tissue evidence="5">Liver</tissue>
    </source>
</reference>
<dbReference type="PANTHER" id="PTHR14037">
    <property type="entry name" value="MAMMAGLOBIN-RELATED"/>
    <property type="match status" value="1"/>
</dbReference>
<comment type="subcellular location">
    <subcellularLocation>
        <location evidence="1">Secreted</location>
    </subcellularLocation>
</comment>
<feature type="signal peptide" evidence="3">
    <location>
        <begin position="1"/>
        <end position="18"/>
    </location>
</feature>